<gene>
    <name evidence="5" type="ORF">Cylst_2095</name>
</gene>
<name>K9WWZ1_9NOST</name>
<reference evidence="5 6" key="1">
    <citation type="submission" date="2012-06" db="EMBL/GenBank/DDBJ databases">
        <title>Finished chromosome of genome of Cylindrospermum stagnale PCC 7417.</title>
        <authorList>
            <consortium name="US DOE Joint Genome Institute"/>
            <person name="Gugger M."/>
            <person name="Coursin T."/>
            <person name="Rippka R."/>
            <person name="Tandeau De Marsac N."/>
            <person name="Huntemann M."/>
            <person name="Wei C.-L."/>
            <person name="Han J."/>
            <person name="Detter J.C."/>
            <person name="Han C."/>
            <person name="Tapia R."/>
            <person name="Chen A."/>
            <person name="Kyrpides N."/>
            <person name="Mavromatis K."/>
            <person name="Markowitz V."/>
            <person name="Szeto E."/>
            <person name="Ivanova N."/>
            <person name="Pagani I."/>
            <person name="Pati A."/>
            <person name="Goodwin L."/>
            <person name="Nordberg H.P."/>
            <person name="Cantor M.N."/>
            <person name="Hua S.X."/>
            <person name="Woyke T."/>
            <person name="Kerfeld C.A."/>
        </authorList>
    </citation>
    <scope>NUCLEOTIDE SEQUENCE [LARGE SCALE GENOMIC DNA]</scope>
    <source>
        <strain evidence="5 6">PCC 7417</strain>
    </source>
</reference>
<keyword evidence="1 3" id="KW-0479">Metal-binding</keyword>
<dbReference type="GO" id="GO:0020037">
    <property type="term" value="F:heme binding"/>
    <property type="evidence" value="ECO:0007669"/>
    <property type="project" value="InterPro"/>
</dbReference>
<dbReference type="PROSITE" id="PS51007">
    <property type="entry name" value="CYTC"/>
    <property type="match status" value="1"/>
</dbReference>
<dbReference type="RefSeq" id="WP_015207589.1">
    <property type="nucleotide sequence ID" value="NC_019757.1"/>
</dbReference>
<dbReference type="EMBL" id="CP003642">
    <property type="protein sequence ID" value="AFZ24334.1"/>
    <property type="molecule type" value="Genomic_DNA"/>
</dbReference>
<dbReference type="AlphaFoldDB" id="K9WWZ1"/>
<feature type="domain" description="Cytochrome c" evidence="4">
    <location>
        <begin position="82"/>
        <end position="116"/>
    </location>
</feature>
<proteinExistence type="predicted"/>
<dbReference type="HOGENOM" id="CLU_2092760_0_0_3"/>
<dbReference type="GO" id="GO:0009055">
    <property type="term" value="F:electron transfer activity"/>
    <property type="evidence" value="ECO:0007669"/>
    <property type="project" value="InterPro"/>
</dbReference>
<protein>
    <recommendedName>
        <fullName evidence="4">Cytochrome c domain-containing protein</fullName>
    </recommendedName>
</protein>
<dbReference type="KEGG" id="csg:Cylst_2095"/>
<keyword evidence="2 3" id="KW-0408">Iron</keyword>
<evidence type="ECO:0000313" key="6">
    <source>
        <dbReference type="Proteomes" id="UP000010475"/>
    </source>
</evidence>
<dbReference type="InterPro" id="IPR009056">
    <property type="entry name" value="Cyt_c-like_dom"/>
</dbReference>
<evidence type="ECO:0000256" key="3">
    <source>
        <dbReference type="PROSITE-ProRule" id="PRU00433"/>
    </source>
</evidence>
<evidence type="ECO:0000256" key="2">
    <source>
        <dbReference type="ARBA" id="ARBA00023004"/>
    </source>
</evidence>
<dbReference type="GO" id="GO:0046872">
    <property type="term" value="F:metal ion binding"/>
    <property type="evidence" value="ECO:0007669"/>
    <property type="project" value="UniProtKB-KW"/>
</dbReference>
<evidence type="ECO:0000259" key="4">
    <source>
        <dbReference type="PROSITE" id="PS51007"/>
    </source>
</evidence>
<keyword evidence="6" id="KW-1185">Reference proteome</keyword>
<sequence length="116" mass="12788">MRIQLFTRFVNVNLLLLSLLTVSIQQAFLFENSAFAYDPVEREAKAQERAQERANRDKNLVDHIVGRGLQTSVDAVKKSLREVGSPGGAIFDGGRSVVRECASCHFGGGGRNRNPN</sequence>
<evidence type="ECO:0000313" key="5">
    <source>
        <dbReference type="EMBL" id="AFZ24334.1"/>
    </source>
</evidence>
<accession>K9WWZ1</accession>
<organism evidence="5 6">
    <name type="scientific">Cylindrospermum stagnale PCC 7417</name>
    <dbReference type="NCBI Taxonomy" id="56107"/>
    <lineage>
        <taxon>Bacteria</taxon>
        <taxon>Bacillati</taxon>
        <taxon>Cyanobacteriota</taxon>
        <taxon>Cyanophyceae</taxon>
        <taxon>Nostocales</taxon>
        <taxon>Nostocaceae</taxon>
        <taxon>Cylindrospermum</taxon>
    </lineage>
</organism>
<dbReference type="STRING" id="56107.Cylst_2095"/>
<dbReference type="Proteomes" id="UP000010475">
    <property type="component" value="Chromosome"/>
</dbReference>
<evidence type="ECO:0000256" key="1">
    <source>
        <dbReference type="ARBA" id="ARBA00022723"/>
    </source>
</evidence>
<keyword evidence="3" id="KW-0349">Heme</keyword>